<name>X0S6F2_9ZZZZ</name>
<protein>
    <submittedName>
        <fullName evidence="1">Uncharacterized protein</fullName>
    </submittedName>
</protein>
<comment type="caution">
    <text evidence="1">The sequence shown here is derived from an EMBL/GenBank/DDBJ whole genome shotgun (WGS) entry which is preliminary data.</text>
</comment>
<dbReference type="EMBL" id="BARS01003959">
    <property type="protein sequence ID" value="GAF70811.1"/>
    <property type="molecule type" value="Genomic_DNA"/>
</dbReference>
<gene>
    <name evidence="1" type="ORF">S01H1_07706</name>
</gene>
<sequence length="36" mass="4252">QFESDISLQENNVRKNSSFFSYTFICDMVMGYVTFC</sequence>
<feature type="non-terminal residue" evidence="1">
    <location>
        <position position="1"/>
    </location>
</feature>
<proteinExistence type="predicted"/>
<dbReference type="AlphaFoldDB" id="X0S6F2"/>
<organism evidence="1">
    <name type="scientific">marine sediment metagenome</name>
    <dbReference type="NCBI Taxonomy" id="412755"/>
    <lineage>
        <taxon>unclassified sequences</taxon>
        <taxon>metagenomes</taxon>
        <taxon>ecological metagenomes</taxon>
    </lineage>
</organism>
<accession>X0S6F2</accession>
<reference evidence="1" key="1">
    <citation type="journal article" date="2014" name="Front. Microbiol.">
        <title>High frequency of phylogenetically diverse reductive dehalogenase-homologous genes in deep subseafloor sedimentary metagenomes.</title>
        <authorList>
            <person name="Kawai M."/>
            <person name="Futagami T."/>
            <person name="Toyoda A."/>
            <person name="Takaki Y."/>
            <person name="Nishi S."/>
            <person name="Hori S."/>
            <person name="Arai W."/>
            <person name="Tsubouchi T."/>
            <person name="Morono Y."/>
            <person name="Uchiyama I."/>
            <person name="Ito T."/>
            <person name="Fujiyama A."/>
            <person name="Inagaki F."/>
            <person name="Takami H."/>
        </authorList>
    </citation>
    <scope>NUCLEOTIDE SEQUENCE</scope>
    <source>
        <strain evidence="1">Expedition CK06-06</strain>
    </source>
</reference>
<evidence type="ECO:0000313" key="1">
    <source>
        <dbReference type="EMBL" id="GAF70811.1"/>
    </source>
</evidence>